<organism evidence="2 3">
    <name type="scientific">Streptomyces similanensis</name>
    <dbReference type="NCBI Taxonomy" id="1274988"/>
    <lineage>
        <taxon>Bacteria</taxon>
        <taxon>Bacillati</taxon>
        <taxon>Actinomycetota</taxon>
        <taxon>Actinomycetes</taxon>
        <taxon>Kitasatosporales</taxon>
        <taxon>Streptomycetaceae</taxon>
        <taxon>Streptomyces</taxon>
    </lineage>
</organism>
<reference evidence="3" key="1">
    <citation type="journal article" date="2019" name="Int. J. Syst. Evol. Microbiol.">
        <title>The Global Catalogue of Microorganisms (GCM) 10K type strain sequencing project: providing services to taxonomists for standard genome sequencing and annotation.</title>
        <authorList>
            <consortium name="The Broad Institute Genomics Platform"/>
            <consortium name="The Broad Institute Genome Sequencing Center for Infectious Disease"/>
            <person name="Wu L."/>
            <person name="Ma J."/>
        </authorList>
    </citation>
    <scope>NUCLEOTIDE SEQUENCE [LARGE SCALE GENOMIC DNA]</scope>
    <source>
        <strain evidence="3">JCM 18410</strain>
    </source>
</reference>
<feature type="compositionally biased region" description="Low complexity" evidence="1">
    <location>
        <begin position="8"/>
        <end position="24"/>
    </location>
</feature>
<proteinExistence type="predicted"/>
<accession>A0ABP9JVJ3</accession>
<evidence type="ECO:0000313" key="2">
    <source>
        <dbReference type="EMBL" id="GAA5043672.1"/>
    </source>
</evidence>
<evidence type="ECO:0000256" key="1">
    <source>
        <dbReference type="SAM" id="MobiDB-lite"/>
    </source>
</evidence>
<dbReference type="EMBL" id="BAABKC010000007">
    <property type="protein sequence ID" value="GAA5043672.1"/>
    <property type="molecule type" value="Genomic_DNA"/>
</dbReference>
<gene>
    <name evidence="2" type="ORF">GCM10023336_05460</name>
</gene>
<feature type="region of interest" description="Disordered" evidence="1">
    <location>
        <begin position="1"/>
        <end position="24"/>
    </location>
</feature>
<sequence>MGGPATHLTTPTSTSPARSPAGPAARLPALATVFKLVESAQDRWRAISGARPVQSDKTAPLTGDRDAERPVVPAVQRPSSLTIAQIDAGRTAEVYP</sequence>
<protein>
    <submittedName>
        <fullName evidence="2">Uncharacterized protein</fullName>
    </submittedName>
</protein>
<name>A0ABP9JVJ3_9ACTN</name>
<comment type="caution">
    <text evidence="2">The sequence shown here is derived from an EMBL/GenBank/DDBJ whole genome shotgun (WGS) entry which is preliminary data.</text>
</comment>
<dbReference type="Proteomes" id="UP001500124">
    <property type="component" value="Unassembled WGS sequence"/>
</dbReference>
<evidence type="ECO:0000313" key="3">
    <source>
        <dbReference type="Proteomes" id="UP001500124"/>
    </source>
</evidence>
<feature type="region of interest" description="Disordered" evidence="1">
    <location>
        <begin position="47"/>
        <end position="74"/>
    </location>
</feature>
<keyword evidence="3" id="KW-1185">Reference proteome</keyword>